<evidence type="ECO:0000313" key="2">
    <source>
        <dbReference type="Proteomes" id="UP000276417"/>
    </source>
</evidence>
<dbReference type="AlphaFoldDB" id="A0A3G8YBN5"/>
<gene>
    <name evidence="1" type="ORF">EHF33_05900</name>
</gene>
<proteinExistence type="predicted"/>
<evidence type="ECO:0000313" key="1">
    <source>
        <dbReference type="EMBL" id="AZI42340.1"/>
    </source>
</evidence>
<dbReference type="OrthoDB" id="71879at2"/>
<accession>A0A3G8YBN5</accession>
<reference evidence="1 2" key="1">
    <citation type="submission" date="2018-11" db="EMBL/GenBank/DDBJ databases">
        <title>Deinococcus shelandsis sp. nov., isolated from South Shetland Islands soil of Antarctica.</title>
        <authorList>
            <person name="Tian J."/>
        </authorList>
    </citation>
    <scope>NUCLEOTIDE SEQUENCE [LARGE SCALE GENOMIC DNA]</scope>
    <source>
        <strain evidence="1 2">S14-83T</strain>
    </source>
</reference>
<dbReference type="EMBL" id="CP034183">
    <property type="protein sequence ID" value="AZI42340.1"/>
    <property type="molecule type" value="Genomic_DNA"/>
</dbReference>
<sequence length="274" mass="27875">MSQASSQQPLASALPRPLDFAYSSNRWAAVGLGLSILTAKVLGHSWPGSLRIGLGTFSSWAIARELDPDVSDTALAAMPLAFLALLARPSSTEAHQSEPLSSLRHALPAFTALSSTRTLAATVGVKTSPQDAAALGVQAALSALSSGHIASLMPSAALTWSSEFEDDFSAPPLSGVAVAAAGALPTSATGAGSSILSDLLSLAALGLGAQLTAPERINSHCDEVPTIVSSQRVRAARLLSLGTLGLALLRRETLALAPLAAACVTVGARRALKR</sequence>
<keyword evidence="2" id="KW-1185">Reference proteome</keyword>
<dbReference type="Proteomes" id="UP000276417">
    <property type="component" value="Chromosome 1"/>
</dbReference>
<name>A0A3G8YBN5_9DEIO</name>
<dbReference type="KEGG" id="dph:EHF33_05900"/>
<protein>
    <submittedName>
        <fullName evidence="1">Uncharacterized protein</fullName>
    </submittedName>
</protein>
<organism evidence="1 2">
    <name type="scientific">Deinococcus psychrotolerans</name>
    <dbReference type="NCBI Taxonomy" id="2489213"/>
    <lineage>
        <taxon>Bacteria</taxon>
        <taxon>Thermotogati</taxon>
        <taxon>Deinococcota</taxon>
        <taxon>Deinococci</taxon>
        <taxon>Deinococcales</taxon>
        <taxon>Deinococcaceae</taxon>
        <taxon>Deinococcus</taxon>
    </lineage>
</organism>
<dbReference type="RefSeq" id="WP_124868748.1">
    <property type="nucleotide sequence ID" value="NZ_CP034183.1"/>
</dbReference>